<dbReference type="PIRSF" id="PIRSF000124">
    <property type="entry name" value="UDPglc_GDPman_dh"/>
    <property type="match status" value="1"/>
</dbReference>
<evidence type="ECO:0000256" key="4">
    <source>
        <dbReference type="ARBA" id="ARBA00023002"/>
    </source>
</evidence>
<feature type="binding site" evidence="9">
    <location>
        <position position="257"/>
    </location>
    <ligand>
        <name>substrate</name>
    </ligand>
</feature>
<reference evidence="12 13" key="1">
    <citation type="submission" date="2009-02" db="EMBL/GenBank/DDBJ databases">
        <title>Genome sequence of Bacillus cereus 03BB102.</title>
        <authorList>
            <person name="Dodson R.J."/>
            <person name="Jackson P."/>
            <person name="Munk A.C."/>
            <person name="Brettin T."/>
            <person name="Bruce D."/>
            <person name="Detter C."/>
            <person name="Tapia R."/>
            <person name="Han C."/>
            <person name="Sutton G."/>
            <person name="Sims D."/>
        </authorList>
    </citation>
    <scope>NUCLEOTIDE SEQUENCE [LARGE SCALE GENOMIC DNA]</scope>
    <source>
        <strain evidence="12 13">03BB102</strain>
        <plasmid evidence="13">Plasmid p03BB102_179</plasmid>
    </source>
</reference>
<dbReference type="InterPro" id="IPR014027">
    <property type="entry name" value="UDP-Glc/GDP-Man_DH_C"/>
</dbReference>
<dbReference type="GeneID" id="45025494"/>
<feature type="binding site" evidence="10">
    <location>
        <position position="30"/>
    </location>
    <ligand>
        <name>NAD(+)</name>
        <dbReference type="ChEBI" id="CHEBI:57540"/>
    </ligand>
</feature>
<evidence type="ECO:0000313" key="12">
    <source>
        <dbReference type="EMBL" id="ACO25807.1"/>
    </source>
</evidence>
<feature type="binding site" evidence="9">
    <location>
        <position position="204"/>
    </location>
    <ligand>
        <name>substrate</name>
    </ligand>
</feature>
<evidence type="ECO:0000256" key="2">
    <source>
        <dbReference type="ARBA" id="ARBA00006601"/>
    </source>
</evidence>
<comment type="similarity">
    <text evidence="2 7">Belongs to the UDP-glucose/GDP-mannose dehydrogenase family.</text>
</comment>
<feature type="binding site" evidence="9">
    <location>
        <begin position="249"/>
        <end position="253"/>
    </location>
    <ligand>
        <name>substrate</name>
    </ligand>
</feature>
<dbReference type="InterPro" id="IPR017476">
    <property type="entry name" value="UDP-Glc/GDP-Man"/>
</dbReference>
<evidence type="ECO:0000256" key="8">
    <source>
        <dbReference type="PIRSR" id="PIRSR500134-1"/>
    </source>
</evidence>
<keyword evidence="5 7" id="KW-0520">NAD</keyword>
<dbReference type="InterPro" id="IPR008927">
    <property type="entry name" value="6-PGluconate_DH-like_C_sf"/>
</dbReference>
<evidence type="ECO:0000313" key="13">
    <source>
        <dbReference type="Proteomes" id="UP000002210"/>
    </source>
</evidence>
<evidence type="ECO:0000256" key="3">
    <source>
        <dbReference type="ARBA" id="ARBA00012954"/>
    </source>
</evidence>
<geneLocation type="plasmid" evidence="12 13">
    <name>p03BB102_179</name>
</geneLocation>
<dbReference type="PANTHER" id="PTHR43750:SF4">
    <property type="entry name" value="UDP-GLUCOSE 6-DEHYDROGENASE YWQF"/>
    <property type="match status" value="1"/>
</dbReference>
<dbReference type="SUPFAM" id="SSF51735">
    <property type="entry name" value="NAD(P)-binding Rossmann-fold domains"/>
    <property type="match status" value="1"/>
</dbReference>
<dbReference type="UniPathway" id="UPA00038">
    <property type="reaction ID" value="UER00491"/>
</dbReference>
<feature type="binding site" evidence="9">
    <location>
        <begin position="152"/>
        <end position="155"/>
    </location>
    <ligand>
        <name>substrate</name>
    </ligand>
</feature>
<keyword evidence="12" id="KW-0614">Plasmid</keyword>
<protein>
    <recommendedName>
        <fullName evidence="3 7">UDP-glucose 6-dehydrogenase</fullName>
        <ecNumber evidence="3 7">1.1.1.22</ecNumber>
    </recommendedName>
</protein>
<evidence type="ECO:0000256" key="6">
    <source>
        <dbReference type="ARBA" id="ARBA00047473"/>
    </source>
</evidence>
<dbReference type="SUPFAM" id="SSF52413">
    <property type="entry name" value="UDP-glucose/GDP-mannose dehydrogenase C-terminal domain"/>
    <property type="match status" value="1"/>
</dbReference>
<evidence type="ECO:0000256" key="10">
    <source>
        <dbReference type="PIRSR" id="PIRSR500134-3"/>
    </source>
</evidence>
<evidence type="ECO:0000256" key="7">
    <source>
        <dbReference type="PIRNR" id="PIRNR000124"/>
    </source>
</evidence>
<dbReference type="Pfam" id="PF00984">
    <property type="entry name" value="UDPG_MGDP_dh"/>
    <property type="match status" value="1"/>
</dbReference>
<dbReference type="AlphaFoldDB" id="A0A125YA66"/>
<dbReference type="GO" id="GO:0006065">
    <property type="term" value="P:UDP-glucuronate biosynthetic process"/>
    <property type="evidence" value="ECO:0007669"/>
    <property type="project" value="UniProtKB-UniPathway"/>
</dbReference>
<feature type="binding site" evidence="9">
    <location>
        <position position="320"/>
    </location>
    <ligand>
        <name>substrate</name>
    </ligand>
</feature>
<feature type="binding site" evidence="10">
    <location>
        <position position="263"/>
    </location>
    <ligand>
        <name>NAD(+)</name>
        <dbReference type="ChEBI" id="CHEBI:57540"/>
    </ligand>
</feature>
<dbReference type="PANTHER" id="PTHR43750">
    <property type="entry name" value="UDP-GLUCOSE 6-DEHYDROGENASE TUAD"/>
    <property type="match status" value="1"/>
</dbReference>
<dbReference type="InterPro" id="IPR028357">
    <property type="entry name" value="UDPglc_DH_bac"/>
</dbReference>
<evidence type="ECO:0000256" key="5">
    <source>
        <dbReference type="ARBA" id="ARBA00023027"/>
    </source>
</evidence>
<dbReference type="RefSeq" id="WP_001027044.1">
    <property type="nucleotide sequence ID" value="NC_012473.1"/>
</dbReference>
<dbReference type="Proteomes" id="UP000002210">
    <property type="component" value="Plasmid p03BB102_179"/>
</dbReference>
<dbReference type="EC" id="1.1.1.22" evidence="3 7"/>
<evidence type="ECO:0000256" key="1">
    <source>
        <dbReference type="ARBA" id="ARBA00004701"/>
    </source>
</evidence>
<dbReference type="InterPro" id="IPR001732">
    <property type="entry name" value="UDP-Glc/GDP-Man_DH_N"/>
</dbReference>
<dbReference type="Pfam" id="PF03721">
    <property type="entry name" value="UDPG_MGDP_dh_N"/>
    <property type="match status" value="1"/>
</dbReference>
<gene>
    <name evidence="12" type="ordered locus">BCA_A0114</name>
</gene>
<dbReference type="InterPro" id="IPR036220">
    <property type="entry name" value="UDP-Glc/GDP-Man_DH_C_sf"/>
</dbReference>
<feature type="binding site" evidence="10">
    <location>
        <position position="155"/>
    </location>
    <ligand>
        <name>NAD(+)</name>
        <dbReference type="ChEBI" id="CHEBI:57540"/>
    </ligand>
</feature>
<keyword evidence="4 7" id="KW-0560">Oxidoreductase</keyword>
<dbReference type="PATRIC" id="fig|572264.18.peg.5527"/>
<dbReference type="PIRSF" id="PIRSF500134">
    <property type="entry name" value="UDPglc_DH_bac"/>
    <property type="match status" value="1"/>
</dbReference>
<dbReference type="NCBIfam" id="TIGR03026">
    <property type="entry name" value="NDP-sugDHase"/>
    <property type="match status" value="1"/>
</dbReference>
<dbReference type="InterPro" id="IPR014026">
    <property type="entry name" value="UDP-Glc/GDP-Man_DH_dimer"/>
</dbReference>
<dbReference type="GO" id="GO:0051287">
    <property type="term" value="F:NAD binding"/>
    <property type="evidence" value="ECO:0007669"/>
    <property type="project" value="InterPro"/>
</dbReference>
<feature type="binding site" evidence="10">
    <location>
        <position position="121"/>
    </location>
    <ligand>
        <name>NAD(+)</name>
        <dbReference type="ChEBI" id="CHEBI:57540"/>
    </ligand>
</feature>
<dbReference type="InterPro" id="IPR036291">
    <property type="entry name" value="NAD(P)-bd_dom_sf"/>
</dbReference>
<name>A0A125YA66_BACC3</name>
<dbReference type="EMBL" id="CP001406">
    <property type="protein sequence ID" value="ACO25807.1"/>
    <property type="molecule type" value="Genomic_DNA"/>
</dbReference>
<feature type="binding site" evidence="10">
    <location>
        <position position="327"/>
    </location>
    <ligand>
        <name>NAD(+)</name>
        <dbReference type="ChEBI" id="CHEBI:57540"/>
    </ligand>
</feature>
<dbReference type="Gene3D" id="1.20.5.100">
    <property type="entry name" value="Cytochrome c1, transmembrane anchor, C-terminal"/>
    <property type="match status" value="1"/>
</dbReference>
<feature type="domain" description="UDP-glucose/GDP-mannose dehydrogenase C-terminal" evidence="11">
    <location>
        <begin position="313"/>
        <end position="415"/>
    </location>
</feature>
<accession>A0A125YA66</accession>
<sequence length="443" mass="48865">MNISIVGTGYVGLVTGVCLSEVGHNVTCIDIDEEKVKKMKLGYSPIFEPCLEELMKNNIIKGRLHFTTNYVDGADGAEIFYIAVGTPQKEDGSADLSFIKQAAINIARTIKNDVIIVVKSTVPVGTNIYIKNLILKNLNYDVKVDIISNPEFLREGSAVNDTFYGDRIVIGSENKTSANVMEEVYKPFGTPIFKTDIQSAEMIKYASNTFLATKISFINGIANLCEMVGADVEKVAQGMGQDKRIGSQFLNAGIGYGGSCFPKDTHALVKVSESLQHKFHLLESVIKLNKNQQTVLIEKIKKRFGSIVGKKIALLGLSFKPNTDDLREAPSIPIARKLVEEGAQVIAYDPVAIKNAREVLPKEVHYVYSTMEALTEADIALVLTEWDEVVDSLLLKASQLMKEPVIFDGRNCFELNEAKNYDVEYHSIGRPSVLREVKGEITA</sequence>
<dbReference type="SMART" id="SM00984">
    <property type="entry name" value="UDPG_MGDP_dh_C"/>
    <property type="match status" value="1"/>
</dbReference>
<comment type="catalytic activity">
    <reaction evidence="6 7">
        <text>UDP-alpha-D-glucose + 2 NAD(+) + H2O = UDP-alpha-D-glucuronate + 2 NADH + 3 H(+)</text>
        <dbReference type="Rhea" id="RHEA:23596"/>
        <dbReference type="ChEBI" id="CHEBI:15377"/>
        <dbReference type="ChEBI" id="CHEBI:15378"/>
        <dbReference type="ChEBI" id="CHEBI:57540"/>
        <dbReference type="ChEBI" id="CHEBI:57945"/>
        <dbReference type="ChEBI" id="CHEBI:58052"/>
        <dbReference type="ChEBI" id="CHEBI:58885"/>
        <dbReference type="EC" id="1.1.1.22"/>
    </reaction>
</comment>
<evidence type="ECO:0000256" key="9">
    <source>
        <dbReference type="PIRSR" id="PIRSR500134-2"/>
    </source>
</evidence>
<feature type="binding site" evidence="10">
    <location>
        <position position="86"/>
    </location>
    <ligand>
        <name>NAD(+)</name>
        <dbReference type="ChEBI" id="CHEBI:57540"/>
    </ligand>
</feature>
<proteinExistence type="inferred from homology"/>
<dbReference type="Gene3D" id="3.40.50.720">
    <property type="entry name" value="NAD(P)-binding Rossmann-like Domain"/>
    <property type="match status" value="2"/>
</dbReference>
<dbReference type="GO" id="GO:0003979">
    <property type="term" value="F:UDP-glucose 6-dehydrogenase activity"/>
    <property type="evidence" value="ECO:0007669"/>
    <property type="project" value="UniProtKB-EC"/>
</dbReference>
<dbReference type="Pfam" id="PF03720">
    <property type="entry name" value="UDPG_MGDP_dh_C"/>
    <property type="match status" value="1"/>
</dbReference>
<feature type="binding site" evidence="10">
    <location>
        <position position="35"/>
    </location>
    <ligand>
        <name>NAD(+)</name>
        <dbReference type="ChEBI" id="CHEBI:57540"/>
    </ligand>
</feature>
<dbReference type="SUPFAM" id="SSF48179">
    <property type="entry name" value="6-phosphogluconate dehydrogenase C-terminal domain-like"/>
    <property type="match status" value="1"/>
</dbReference>
<dbReference type="GO" id="GO:0000271">
    <property type="term" value="P:polysaccharide biosynthetic process"/>
    <property type="evidence" value="ECO:0007669"/>
    <property type="project" value="InterPro"/>
</dbReference>
<dbReference type="KEGG" id="bcx:BCA_A0114"/>
<organism evidence="12 13">
    <name type="scientific">Bacillus cereus (strain 03BB102)</name>
    <dbReference type="NCBI Taxonomy" id="572264"/>
    <lineage>
        <taxon>Bacteria</taxon>
        <taxon>Bacillati</taxon>
        <taxon>Bacillota</taxon>
        <taxon>Bacilli</taxon>
        <taxon>Bacillales</taxon>
        <taxon>Bacillaceae</taxon>
        <taxon>Bacillus</taxon>
        <taxon>Bacillus cereus group</taxon>
    </lineage>
</organism>
<evidence type="ECO:0000259" key="11">
    <source>
        <dbReference type="SMART" id="SM00984"/>
    </source>
</evidence>
<comment type="pathway">
    <text evidence="1">Nucleotide-sugar biosynthesis; UDP-alpha-D-glucuronate biosynthesis; UDP-alpha-D-glucuronate from UDP-alpha-D-glucose: step 1/1.</text>
</comment>
<feature type="active site" description="Nucleophile" evidence="8">
    <location>
        <position position="260"/>
    </location>
</feature>